<evidence type="ECO:0000256" key="4">
    <source>
        <dbReference type="ARBA" id="ARBA00022741"/>
    </source>
</evidence>
<dbReference type="UniPathway" id="UPA00057">
    <property type="reaction ID" value="UER00098"/>
</dbReference>
<dbReference type="GO" id="GO:0006695">
    <property type="term" value="P:cholesterol biosynthetic process"/>
    <property type="evidence" value="ECO:0007669"/>
    <property type="project" value="TreeGrafter"/>
</dbReference>
<evidence type="ECO:0000256" key="5">
    <source>
        <dbReference type="ARBA" id="ARBA00022777"/>
    </source>
</evidence>
<keyword evidence="2 10" id="KW-0444">Lipid biosynthesis</keyword>
<evidence type="ECO:0000256" key="9">
    <source>
        <dbReference type="ARBA" id="ARBA00029438"/>
    </source>
</evidence>
<evidence type="ECO:0000256" key="1">
    <source>
        <dbReference type="ARBA" id="ARBA00022490"/>
    </source>
</evidence>
<keyword evidence="4 10" id="KW-0547">Nucleotide-binding</keyword>
<keyword evidence="10" id="KW-0752">Steroid biosynthesis</keyword>
<dbReference type="InterPro" id="IPR036554">
    <property type="entry name" value="GHMP_kinase_C_sf"/>
</dbReference>
<feature type="domain" description="GHMP kinase C-terminal" evidence="12">
    <location>
        <begin position="279"/>
        <end position="342"/>
    </location>
</feature>
<dbReference type="SUPFAM" id="SSF55060">
    <property type="entry name" value="GHMP Kinase, C-terminal domain"/>
    <property type="match status" value="1"/>
</dbReference>
<name>A0A4Y2QH36_ARAVE</name>
<comment type="pathway">
    <text evidence="9 10">Isoprenoid biosynthesis; isopentenyl diphosphate biosynthesis via mevalonate pathway; isopentenyl diphosphate from (R)-mevalonate: step 1/3.</text>
</comment>
<keyword evidence="3 10" id="KW-0808">Transferase</keyword>
<organism evidence="13 14">
    <name type="scientific">Araneus ventricosus</name>
    <name type="common">Orbweaver spider</name>
    <name type="synonym">Epeira ventricosa</name>
    <dbReference type="NCBI Taxonomy" id="182803"/>
    <lineage>
        <taxon>Eukaryota</taxon>
        <taxon>Metazoa</taxon>
        <taxon>Ecdysozoa</taxon>
        <taxon>Arthropoda</taxon>
        <taxon>Chelicerata</taxon>
        <taxon>Arachnida</taxon>
        <taxon>Araneae</taxon>
        <taxon>Araneomorphae</taxon>
        <taxon>Entelegynae</taxon>
        <taxon>Araneoidea</taxon>
        <taxon>Araneidae</taxon>
        <taxon>Araneus</taxon>
    </lineage>
</organism>
<dbReference type="Pfam" id="PF08544">
    <property type="entry name" value="GHMP_kinases_C"/>
    <property type="match status" value="1"/>
</dbReference>
<dbReference type="SUPFAM" id="SSF54211">
    <property type="entry name" value="Ribosomal protein S5 domain 2-like"/>
    <property type="match status" value="1"/>
</dbReference>
<keyword evidence="10" id="KW-1207">Sterol metabolism</keyword>
<dbReference type="GO" id="GO:0005829">
    <property type="term" value="C:cytosol"/>
    <property type="evidence" value="ECO:0007669"/>
    <property type="project" value="TreeGrafter"/>
</dbReference>
<evidence type="ECO:0000256" key="6">
    <source>
        <dbReference type="ARBA" id="ARBA00022840"/>
    </source>
</evidence>
<keyword evidence="10" id="KW-0753">Steroid metabolism</keyword>
<keyword evidence="7" id="KW-0460">Magnesium</keyword>
<keyword evidence="1 10" id="KW-0963">Cytoplasm</keyword>
<evidence type="ECO:0000256" key="3">
    <source>
        <dbReference type="ARBA" id="ARBA00022679"/>
    </source>
</evidence>
<dbReference type="AlphaFoldDB" id="A0A4Y2QH36"/>
<keyword evidence="14" id="KW-1185">Reference proteome</keyword>
<evidence type="ECO:0000256" key="2">
    <source>
        <dbReference type="ARBA" id="ARBA00022516"/>
    </source>
</evidence>
<proteinExistence type="inferred from homology"/>
<comment type="catalytic activity">
    <reaction evidence="10">
        <text>(R)-mevalonate + ATP = (R)-5-phosphomevalonate + ADP + H(+)</text>
        <dbReference type="Rhea" id="RHEA:17065"/>
        <dbReference type="ChEBI" id="CHEBI:15378"/>
        <dbReference type="ChEBI" id="CHEBI:30616"/>
        <dbReference type="ChEBI" id="CHEBI:36464"/>
        <dbReference type="ChEBI" id="CHEBI:58146"/>
        <dbReference type="ChEBI" id="CHEBI:456216"/>
        <dbReference type="EC" id="2.7.1.36"/>
    </reaction>
</comment>
<dbReference type="GO" id="GO:0004496">
    <property type="term" value="F:mevalonate kinase activity"/>
    <property type="evidence" value="ECO:0007669"/>
    <property type="project" value="UniProtKB-EC"/>
</dbReference>
<feature type="domain" description="GHMP kinase N-terminal" evidence="11">
    <location>
        <begin position="128"/>
        <end position="200"/>
    </location>
</feature>
<comment type="similarity">
    <text evidence="10">Belongs to the GHMP kinase family. Mevalonate kinase subfamily.</text>
</comment>
<evidence type="ECO:0000259" key="12">
    <source>
        <dbReference type="Pfam" id="PF08544"/>
    </source>
</evidence>
<reference evidence="13 14" key="1">
    <citation type="journal article" date="2019" name="Sci. Rep.">
        <title>Orb-weaving spider Araneus ventricosus genome elucidates the spidroin gene catalogue.</title>
        <authorList>
            <person name="Kono N."/>
            <person name="Nakamura H."/>
            <person name="Ohtoshi R."/>
            <person name="Moran D.A.P."/>
            <person name="Shinohara A."/>
            <person name="Yoshida Y."/>
            <person name="Fujiwara M."/>
            <person name="Mori M."/>
            <person name="Tomita M."/>
            <person name="Arakawa K."/>
        </authorList>
    </citation>
    <scope>NUCLEOTIDE SEQUENCE [LARGE SCALE GENOMIC DNA]</scope>
</reference>
<dbReference type="GO" id="GO:0019287">
    <property type="term" value="P:isopentenyl diphosphate biosynthetic process, mevalonate pathway"/>
    <property type="evidence" value="ECO:0007669"/>
    <property type="project" value="UniProtKB-UniPathway"/>
</dbReference>
<dbReference type="InterPro" id="IPR020568">
    <property type="entry name" value="Ribosomal_Su5_D2-typ_SF"/>
</dbReference>
<dbReference type="PANTHER" id="PTHR43290:SF2">
    <property type="entry name" value="MEVALONATE KINASE"/>
    <property type="match status" value="1"/>
</dbReference>
<dbReference type="InterPro" id="IPR013750">
    <property type="entry name" value="GHMP_kinase_C_dom"/>
</dbReference>
<evidence type="ECO:0000313" key="14">
    <source>
        <dbReference type="Proteomes" id="UP000499080"/>
    </source>
</evidence>
<gene>
    <name evidence="13" type="primary">MVK</name>
    <name evidence="13" type="ORF">AVEN_171069_1</name>
</gene>
<dbReference type="NCBIfam" id="TIGR00549">
    <property type="entry name" value="mevalon_kin"/>
    <property type="match status" value="1"/>
</dbReference>
<dbReference type="InterPro" id="IPR014721">
    <property type="entry name" value="Ribsml_uS5_D2-typ_fold_subgr"/>
</dbReference>
<evidence type="ECO:0000259" key="11">
    <source>
        <dbReference type="Pfam" id="PF00288"/>
    </source>
</evidence>
<dbReference type="PRINTS" id="PR00959">
    <property type="entry name" value="MEVGALKINASE"/>
</dbReference>
<comment type="subcellular location">
    <subcellularLocation>
        <location evidence="10">Cytoplasm</location>
    </subcellularLocation>
</comment>
<evidence type="ECO:0000313" key="13">
    <source>
        <dbReference type="EMBL" id="GBN62608.1"/>
    </source>
</evidence>
<accession>A0A4Y2QH36</accession>
<keyword evidence="8 10" id="KW-0443">Lipid metabolism</keyword>
<evidence type="ECO:0000256" key="8">
    <source>
        <dbReference type="ARBA" id="ARBA00023098"/>
    </source>
</evidence>
<evidence type="ECO:0000256" key="10">
    <source>
        <dbReference type="RuleBase" id="RU363087"/>
    </source>
</evidence>
<dbReference type="Gene3D" id="3.30.230.10">
    <property type="match status" value="1"/>
</dbReference>
<dbReference type="InterPro" id="IPR006205">
    <property type="entry name" value="Mev_gal_kin"/>
</dbReference>
<dbReference type="PANTHER" id="PTHR43290">
    <property type="entry name" value="MEVALONATE KINASE"/>
    <property type="match status" value="1"/>
</dbReference>
<dbReference type="EC" id="2.7.1.36" evidence="10"/>
<dbReference type="OrthoDB" id="1652964at2759"/>
<protein>
    <recommendedName>
        <fullName evidence="10">Mevalonate kinase</fullName>
        <shortName evidence="10">MK</shortName>
        <ecNumber evidence="10">2.7.1.36</ecNumber>
    </recommendedName>
</protein>
<dbReference type="GO" id="GO:0005524">
    <property type="term" value="F:ATP binding"/>
    <property type="evidence" value="ECO:0007669"/>
    <property type="project" value="UniProtKB-KW"/>
</dbReference>
<keyword evidence="6 10" id="KW-0067">ATP-binding</keyword>
<keyword evidence="10" id="KW-0756">Sterol biosynthesis</keyword>
<keyword evidence="5 10" id="KW-0418">Kinase</keyword>
<dbReference type="EMBL" id="BGPR01013864">
    <property type="protein sequence ID" value="GBN62608.1"/>
    <property type="molecule type" value="Genomic_DNA"/>
</dbReference>
<dbReference type="Proteomes" id="UP000499080">
    <property type="component" value="Unassembled WGS sequence"/>
</dbReference>
<evidence type="ECO:0000256" key="7">
    <source>
        <dbReference type="ARBA" id="ARBA00022842"/>
    </source>
</evidence>
<dbReference type="InterPro" id="IPR006204">
    <property type="entry name" value="GHMP_kinase_N_dom"/>
</dbReference>
<sequence>MKIVVSSPGKTILHGEHAVVYGKAAVAVSLSLKTTLTLASSENKVMLNLKDLGLQKEWDISVLKNYSFPDSDGDITHSNDEIIETITELFCLNELKSESEKLAFVAFLYLWIYISKCYNNGSLISCIVDVESELGIGSGMGSSASYSVCVSTAMLVFCGRITPGLLSEDKELINKWAFQAERIFHGKPSGIDNSICTFGGALLFEDGKVVEMLPNLPNIGILLVDTKISRNTKLLVSNAKQKFNDHPDVIDAVMQAIHAISKESWQLLKNLHDSPNELQKNLETFQDLIDMNHHLLCTLDISHERLDKIHELSKKYHCSSKLTGAGGGGCAIILLHTKDGASSFSYLKEQLIQLDFDVHEVFMGCPGVQIDFQRK</sequence>
<dbReference type="Gene3D" id="3.30.70.890">
    <property type="entry name" value="GHMP kinase, C-terminal domain"/>
    <property type="match status" value="1"/>
</dbReference>
<comment type="caution">
    <text evidence="13">The sequence shown here is derived from an EMBL/GenBank/DDBJ whole genome shotgun (WGS) entry which is preliminary data.</text>
</comment>
<dbReference type="Pfam" id="PF00288">
    <property type="entry name" value="GHMP_kinases_N"/>
    <property type="match status" value="1"/>
</dbReference>